<accession>A0AAD2FT38</accession>
<evidence type="ECO:0000256" key="1">
    <source>
        <dbReference type="SAM" id="MobiDB-lite"/>
    </source>
</evidence>
<feature type="compositionally biased region" description="Low complexity" evidence="1">
    <location>
        <begin position="301"/>
        <end position="314"/>
    </location>
</feature>
<keyword evidence="4" id="KW-1185">Reference proteome</keyword>
<feature type="compositionally biased region" description="Basic residues" evidence="1">
    <location>
        <begin position="289"/>
        <end position="298"/>
    </location>
</feature>
<organism evidence="3 4">
    <name type="scientific">Cylindrotheca closterium</name>
    <dbReference type="NCBI Taxonomy" id="2856"/>
    <lineage>
        <taxon>Eukaryota</taxon>
        <taxon>Sar</taxon>
        <taxon>Stramenopiles</taxon>
        <taxon>Ochrophyta</taxon>
        <taxon>Bacillariophyta</taxon>
        <taxon>Bacillariophyceae</taxon>
        <taxon>Bacillariophycidae</taxon>
        <taxon>Bacillariales</taxon>
        <taxon>Bacillariaceae</taxon>
        <taxon>Cylindrotheca</taxon>
    </lineage>
</organism>
<feature type="region of interest" description="Disordered" evidence="1">
    <location>
        <begin position="23"/>
        <end position="48"/>
    </location>
</feature>
<feature type="region of interest" description="Disordered" evidence="1">
    <location>
        <begin position="289"/>
        <end position="323"/>
    </location>
</feature>
<evidence type="ECO:0000256" key="2">
    <source>
        <dbReference type="SAM" id="SignalP"/>
    </source>
</evidence>
<reference evidence="3" key="1">
    <citation type="submission" date="2023-08" db="EMBL/GenBank/DDBJ databases">
        <authorList>
            <person name="Audoor S."/>
            <person name="Bilcke G."/>
        </authorList>
    </citation>
    <scope>NUCLEOTIDE SEQUENCE</scope>
</reference>
<keyword evidence="2" id="KW-0732">Signal</keyword>
<dbReference type="AlphaFoldDB" id="A0AAD2FT38"/>
<gene>
    <name evidence="3" type="ORF">CYCCA115_LOCUS13609</name>
</gene>
<name>A0AAD2FT38_9STRA</name>
<proteinExistence type="predicted"/>
<feature type="region of interest" description="Disordered" evidence="1">
    <location>
        <begin position="388"/>
        <end position="425"/>
    </location>
</feature>
<dbReference type="Proteomes" id="UP001295423">
    <property type="component" value="Unassembled WGS sequence"/>
</dbReference>
<feature type="compositionally biased region" description="Basic and acidic residues" evidence="1">
    <location>
        <begin position="411"/>
        <end position="425"/>
    </location>
</feature>
<feature type="chain" id="PRO_5042264579" description="STI1 domain-containing protein" evidence="2">
    <location>
        <begin position="21"/>
        <end position="425"/>
    </location>
</feature>
<protein>
    <recommendedName>
        <fullName evidence="5">STI1 domain-containing protein</fullName>
    </recommendedName>
</protein>
<evidence type="ECO:0000313" key="3">
    <source>
        <dbReference type="EMBL" id="CAJ1952550.1"/>
    </source>
</evidence>
<comment type="caution">
    <text evidence="3">The sequence shown here is derived from an EMBL/GenBank/DDBJ whole genome shotgun (WGS) entry which is preliminary data.</text>
</comment>
<feature type="signal peptide" evidence="2">
    <location>
        <begin position="1"/>
        <end position="20"/>
    </location>
</feature>
<evidence type="ECO:0000313" key="4">
    <source>
        <dbReference type="Proteomes" id="UP001295423"/>
    </source>
</evidence>
<feature type="compositionally biased region" description="Low complexity" evidence="1">
    <location>
        <begin position="23"/>
        <end position="41"/>
    </location>
</feature>
<evidence type="ECO:0008006" key="5">
    <source>
        <dbReference type="Google" id="ProtNLM"/>
    </source>
</evidence>
<sequence>MRISFTVTVFALLNGCAVQGFTTAPRRSSSSRTVSSLSSAPSEEDQAKRMQEILAEEANNKTNMKAAAQAMKNIKPEDMNRMLEEMENMNPLQQGALKAMGMDPAMMKKTMEMMRDNPKMVESAQKLMENMSPAELLEQSQAAQKRMANMTPEALEETSKAIGEIPQEQLDQAVGIMKEQQVLKSEETAVPSVGPTSDDNEVIDSMFKVAELMSEPATGGCTFAGFASLPVIQMLSGDREFDLSPKELRECWADGALGASRVDREGFERVWKEVQDYFEDDIMGEARKEAKKRVQKKARPTEASSASAPTPTTTIGEGLNPDQIKGINEKVKNLSDNEVDAVLDQMDKMGPAEEARMKAMGVDPSIMKKTAEMMKSNPMMRKAAQEMMKNMSPEQMLEASKQAQQQMQGMSKEDIEKAMDLNRKK</sequence>
<dbReference type="EMBL" id="CAKOGP040001803">
    <property type="protein sequence ID" value="CAJ1952550.1"/>
    <property type="molecule type" value="Genomic_DNA"/>
</dbReference>